<evidence type="ECO:0000313" key="9">
    <source>
        <dbReference type="EMBL" id="KYC52259.1"/>
    </source>
</evidence>
<dbReference type="InterPro" id="IPR028366">
    <property type="entry name" value="PhoU"/>
</dbReference>
<dbReference type="GO" id="GO:0030643">
    <property type="term" value="P:intracellular phosphate ion homeostasis"/>
    <property type="evidence" value="ECO:0007669"/>
    <property type="project" value="InterPro"/>
</dbReference>
<name>A0A150J4U9_9EURY</name>
<evidence type="ECO:0000256" key="3">
    <source>
        <dbReference type="ARBA" id="ARBA00011738"/>
    </source>
</evidence>
<evidence type="ECO:0000256" key="2">
    <source>
        <dbReference type="ARBA" id="ARBA00008107"/>
    </source>
</evidence>
<proteinExistence type="inferred from homology"/>
<dbReference type="EMBL" id="LNGD01000036">
    <property type="protein sequence ID" value="KYC52259.1"/>
    <property type="molecule type" value="Genomic_DNA"/>
</dbReference>
<dbReference type="PANTHER" id="PTHR42930">
    <property type="entry name" value="PHOSPHATE-SPECIFIC TRANSPORT SYSTEM ACCESSORY PROTEIN PHOU"/>
    <property type="match status" value="1"/>
</dbReference>
<evidence type="ECO:0000256" key="1">
    <source>
        <dbReference type="ARBA" id="ARBA00004496"/>
    </source>
</evidence>
<dbReference type="AlphaFoldDB" id="A0A150J4U9"/>
<dbReference type="NCBIfam" id="TIGR02135">
    <property type="entry name" value="phoU_full"/>
    <property type="match status" value="1"/>
</dbReference>
<dbReference type="Gene3D" id="1.20.58.220">
    <property type="entry name" value="Phosphate transport system protein phou homolog 2, domain 2"/>
    <property type="match status" value="1"/>
</dbReference>
<dbReference type="InterPro" id="IPR026022">
    <property type="entry name" value="PhoU_dom"/>
</dbReference>
<dbReference type="Proteomes" id="UP000075578">
    <property type="component" value="Unassembled WGS sequence"/>
</dbReference>
<dbReference type="InterPro" id="IPR038078">
    <property type="entry name" value="PhoU-like_sf"/>
</dbReference>
<reference evidence="9 10" key="1">
    <citation type="journal article" date="2016" name="ISME J.">
        <title>Chasing the elusive Euryarchaeota class WSA2: genomes reveal a uniquely fastidious methyl-reducing methanogen.</title>
        <authorList>
            <person name="Nobu M.K."/>
            <person name="Narihiro T."/>
            <person name="Kuroda K."/>
            <person name="Mei R."/>
            <person name="Liu W.T."/>
        </authorList>
    </citation>
    <scope>NUCLEOTIDE SEQUENCE [LARGE SCALE GENOMIC DNA]</scope>
    <source>
        <strain evidence="9">U1lsi0528_Bin089</strain>
    </source>
</reference>
<dbReference type="FunFam" id="1.20.58.220:FF:000004">
    <property type="entry name" value="Phosphate-specific transport system accessory protein PhoU"/>
    <property type="match status" value="1"/>
</dbReference>
<dbReference type="GO" id="GO:0006817">
    <property type="term" value="P:phosphate ion transport"/>
    <property type="evidence" value="ECO:0007669"/>
    <property type="project" value="UniProtKB-KW"/>
</dbReference>
<organism evidence="9 10">
    <name type="scientific">Candidatus Methanofastidiosum methylothiophilum</name>
    <dbReference type="NCBI Taxonomy" id="1705564"/>
    <lineage>
        <taxon>Archaea</taxon>
        <taxon>Methanobacteriati</taxon>
        <taxon>Methanobacteriota</taxon>
        <taxon>Stenosarchaea group</taxon>
        <taxon>Candidatus Methanofastidiosia</taxon>
        <taxon>Candidatus Methanofastidiosales</taxon>
        <taxon>Candidatus Methanofastidiosaceae</taxon>
        <taxon>Candidatus Methanofastidiosum</taxon>
    </lineage>
</organism>
<dbReference type="Pfam" id="PF01895">
    <property type="entry name" value="PhoU"/>
    <property type="match status" value="2"/>
</dbReference>
<protein>
    <recommendedName>
        <fullName evidence="7">Phosphate-specific transport system accessory protein PhoU</fullName>
    </recommendedName>
</protein>
<keyword evidence="6 7" id="KW-0592">Phosphate transport</keyword>
<comment type="caution">
    <text evidence="9">The sequence shown here is derived from an EMBL/GenBank/DDBJ whole genome shotgun (WGS) entry which is preliminary data.</text>
</comment>
<sequence length="216" mass="25450">MREKFVEELEKLKSDVVVMANLSKEMLKESIDAVKKSDIVIAENVIRQRKDIREFDYKIEDDALRLIALYQPVAKDLRFIIATLKMNTYLTRIGIYSKDISRDIKEISMNKDFPRLKSVCIMGDIVLGMLDDAIKSFEKEDLTLIENMWKRDDNVDDMFHSILRECISYMVENPKSISYYTHYMLISRYLERCGDHVCKISEKIHYLITGERISIK</sequence>
<dbReference type="GO" id="GO:0045936">
    <property type="term" value="P:negative regulation of phosphate metabolic process"/>
    <property type="evidence" value="ECO:0007669"/>
    <property type="project" value="InterPro"/>
</dbReference>
<gene>
    <name evidence="9" type="ORF">AMQ74_00806</name>
</gene>
<dbReference type="GO" id="GO:0005737">
    <property type="term" value="C:cytoplasm"/>
    <property type="evidence" value="ECO:0007669"/>
    <property type="project" value="UniProtKB-SubCell"/>
</dbReference>
<dbReference type="PANTHER" id="PTHR42930:SF3">
    <property type="entry name" value="PHOSPHATE-SPECIFIC TRANSPORT SYSTEM ACCESSORY PROTEIN PHOU"/>
    <property type="match status" value="1"/>
</dbReference>
<evidence type="ECO:0000259" key="8">
    <source>
        <dbReference type="Pfam" id="PF01895"/>
    </source>
</evidence>
<accession>A0A150J4U9</accession>
<comment type="subcellular location">
    <subcellularLocation>
        <location evidence="1 7">Cytoplasm</location>
    </subcellularLocation>
</comment>
<comment type="similarity">
    <text evidence="2 7">Belongs to the PhoU family.</text>
</comment>
<evidence type="ECO:0000256" key="4">
    <source>
        <dbReference type="ARBA" id="ARBA00022448"/>
    </source>
</evidence>
<evidence type="ECO:0000256" key="5">
    <source>
        <dbReference type="ARBA" id="ARBA00022490"/>
    </source>
</evidence>
<dbReference type="PIRSF" id="PIRSF003107">
    <property type="entry name" value="PhoU"/>
    <property type="match status" value="1"/>
</dbReference>
<dbReference type="SUPFAM" id="SSF109755">
    <property type="entry name" value="PhoU-like"/>
    <property type="match status" value="1"/>
</dbReference>
<evidence type="ECO:0000256" key="6">
    <source>
        <dbReference type="ARBA" id="ARBA00022592"/>
    </source>
</evidence>
<comment type="function">
    <text evidence="7">Plays a role in the regulation of phosphate uptake.</text>
</comment>
<evidence type="ECO:0000256" key="7">
    <source>
        <dbReference type="PIRNR" id="PIRNR003107"/>
    </source>
</evidence>
<evidence type="ECO:0000313" key="10">
    <source>
        <dbReference type="Proteomes" id="UP000075578"/>
    </source>
</evidence>
<keyword evidence="4 7" id="KW-0813">Transport</keyword>
<feature type="domain" description="PhoU" evidence="8">
    <location>
        <begin position="19"/>
        <end position="103"/>
    </location>
</feature>
<feature type="domain" description="PhoU" evidence="8">
    <location>
        <begin position="121"/>
        <end position="203"/>
    </location>
</feature>
<keyword evidence="5 7" id="KW-0963">Cytoplasm</keyword>
<comment type="subunit">
    <text evidence="3 7">Homodimer.</text>
</comment>